<keyword evidence="3" id="KW-1185">Reference proteome</keyword>
<accession>A0A120AHC5</accession>
<feature type="compositionally biased region" description="Basic residues" evidence="1">
    <location>
        <begin position="1"/>
        <end position="19"/>
    </location>
</feature>
<sequence length="49" mass="5420">MKMKKASTAHKPLPAKRKASALQIGEMQTKSPGAANYRARTCIRVYCLL</sequence>
<proteinExistence type="predicted"/>
<organism evidence="2 3">
    <name type="scientific">Lysobacter capsici AZ78</name>
    <dbReference type="NCBI Taxonomy" id="1444315"/>
    <lineage>
        <taxon>Bacteria</taxon>
        <taxon>Pseudomonadati</taxon>
        <taxon>Pseudomonadota</taxon>
        <taxon>Gammaproteobacteria</taxon>
        <taxon>Lysobacterales</taxon>
        <taxon>Lysobacteraceae</taxon>
        <taxon>Lysobacter</taxon>
    </lineage>
</organism>
<dbReference type="RefSeq" id="WP_160329647.1">
    <property type="nucleotide sequence ID" value="NZ_JAJA02000001.1"/>
</dbReference>
<protein>
    <submittedName>
        <fullName evidence="2">Uncharacterized protein</fullName>
    </submittedName>
</protein>
<gene>
    <name evidence="2" type="ORF">AZ78_3486</name>
</gene>
<reference evidence="2 3" key="1">
    <citation type="journal article" date="2014" name="Genome Announc.">
        <title>Draft Genome Sequence of Lysobacter capsici AZ78, a Bacterium Antagonistic to Plant-Pathogenic Oomycetes.</title>
        <authorList>
            <person name="Puopolo G."/>
            <person name="Sonego P."/>
            <person name="Engelen K."/>
            <person name="Pertot I."/>
        </authorList>
    </citation>
    <scope>NUCLEOTIDE SEQUENCE [LARGE SCALE GENOMIC DNA]</scope>
    <source>
        <strain evidence="2 3">AZ78</strain>
    </source>
</reference>
<dbReference type="Proteomes" id="UP000023435">
    <property type="component" value="Unassembled WGS sequence"/>
</dbReference>
<evidence type="ECO:0000313" key="2">
    <source>
        <dbReference type="EMBL" id="KWS05932.1"/>
    </source>
</evidence>
<name>A0A120AHC5_9GAMM</name>
<evidence type="ECO:0000313" key="3">
    <source>
        <dbReference type="Proteomes" id="UP000023435"/>
    </source>
</evidence>
<dbReference type="AlphaFoldDB" id="A0A120AHC5"/>
<dbReference type="EMBL" id="JAJA02000001">
    <property type="protein sequence ID" value="KWS05932.1"/>
    <property type="molecule type" value="Genomic_DNA"/>
</dbReference>
<evidence type="ECO:0000256" key="1">
    <source>
        <dbReference type="SAM" id="MobiDB-lite"/>
    </source>
</evidence>
<comment type="caution">
    <text evidence="2">The sequence shown here is derived from an EMBL/GenBank/DDBJ whole genome shotgun (WGS) entry which is preliminary data.</text>
</comment>
<dbReference type="OrthoDB" id="9885394at2"/>
<feature type="region of interest" description="Disordered" evidence="1">
    <location>
        <begin position="1"/>
        <end position="24"/>
    </location>
</feature>